<evidence type="ECO:0000313" key="2">
    <source>
        <dbReference type="Proteomes" id="UP000033423"/>
    </source>
</evidence>
<gene>
    <name evidence="1" type="ORF">MBAV_002159</name>
</gene>
<dbReference type="AlphaFoldDB" id="A0A0F3GY54"/>
<dbReference type="EMBL" id="LACI01000928">
    <property type="protein sequence ID" value="KJU85648.1"/>
    <property type="molecule type" value="Genomic_DNA"/>
</dbReference>
<sequence length="59" mass="7212">MGLKRWFPALFPVQVRDMFRRNDSYRRSLFKPGTCFQVCHCQPDQASMMRKRYPLKKAW</sequence>
<proteinExistence type="predicted"/>
<reference evidence="1 2" key="1">
    <citation type="submission" date="2015-02" db="EMBL/GenBank/DDBJ databases">
        <title>Single-cell genomics of uncultivated deep-branching MTB reveals a conserved set of magnetosome genes.</title>
        <authorList>
            <person name="Kolinko S."/>
            <person name="Richter M."/>
            <person name="Glockner F.O."/>
            <person name="Brachmann A."/>
            <person name="Schuler D."/>
        </authorList>
    </citation>
    <scope>NUCLEOTIDE SEQUENCE [LARGE SCALE GENOMIC DNA]</scope>
    <source>
        <strain evidence="1">TM-1</strain>
    </source>
</reference>
<keyword evidence="2" id="KW-1185">Reference proteome</keyword>
<dbReference type="Proteomes" id="UP000033423">
    <property type="component" value="Unassembled WGS sequence"/>
</dbReference>
<accession>A0A0F3GY54</accession>
<comment type="caution">
    <text evidence="1">The sequence shown here is derived from an EMBL/GenBank/DDBJ whole genome shotgun (WGS) entry which is preliminary data.</text>
</comment>
<organism evidence="1 2">
    <name type="scientific">Candidatus Magnetobacterium bavaricum</name>
    <dbReference type="NCBI Taxonomy" id="29290"/>
    <lineage>
        <taxon>Bacteria</taxon>
        <taxon>Pseudomonadati</taxon>
        <taxon>Nitrospirota</taxon>
        <taxon>Thermodesulfovibrionia</taxon>
        <taxon>Thermodesulfovibrionales</taxon>
        <taxon>Candidatus Magnetobacteriaceae</taxon>
        <taxon>Candidatus Magnetobacterium</taxon>
    </lineage>
</organism>
<protein>
    <submittedName>
        <fullName evidence="1">Uncharacterized protein</fullName>
    </submittedName>
</protein>
<name>A0A0F3GY54_9BACT</name>
<evidence type="ECO:0000313" key="1">
    <source>
        <dbReference type="EMBL" id="KJU85648.1"/>
    </source>
</evidence>